<feature type="compositionally biased region" description="Basic and acidic residues" evidence="1">
    <location>
        <begin position="20"/>
        <end position="37"/>
    </location>
</feature>
<sequence length="58" mass="6640">MTAGPETILMQRFTSKKVASRPDDQRRIDLSQRDRSRLFVAYKKGRPESRPSDPDGSC</sequence>
<proteinExistence type="predicted"/>
<dbReference type="AlphaFoldDB" id="F7XBA5"/>
<name>F7XBA5_SINMM</name>
<organism evidence="2 3">
    <name type="scientific">Sinorhizobium meliloti (strain SM11)</name>
    <dbReference type="NCBI Taxonomy" id="707241"/>
    <lineage>
        <taxon>Bacteria</taxon>
        <taxon>Pseudomonadati</taxon>
        <taxon>Pseudomonadota</taxon>
        <taxon>Alphaproteobacteria</taxon>
        <taxon>Hyphomicrobiales</taxon>
        <taxon>Rhizobiaceae</taxon>
        <taxon>Sinorhizobium/Ensifer group</taxon>
        <taxon>Sinorhizobium</taxon>
    </lineage>
</organism>
<geneLocation type="plasmid" evidence="2 3">
    <name>pSmeSM11c</name>
</geneLocation>
<feature type="region of interest" description="Disordered" evidence="1">
    <location>
        <begin position="1"/>
        <end position="58"/>
    </location>
</feature>
<evidence type="ECO:0000313" key="3">
    <source>
        <dbReference type="Proteomes" id="UP000009045"/>
    </source>
</evidence>
<dbReference type="EMBL" id="CP001831">
    <property type="protein sequence ID" value="AEH81208.1"/>
    <property type="molecule type" value="Genomic_DNA"/>
</dbReference>
<protein>
    <submittedName>
        <fullName evidence="2">Uncharacterized protein</fullName>
    </submittedName>
</protein>
<keyword evidence="2" id="KW-0614">Plasmid</keyword>
<evidence type="ECO:0000313" key="2">
    <source>
        <dbReference type="EMBL" id="AEH81208.1"/>
    </source>
</evidence>
<accession>F7XBA5</accession>
<feature type="compositionally biased region" description="Basic and acidic residues" evidence="1">
    <location>
        <begin position="45"/>
        <end position="58"/>
    </location>
</feature>
<evidence type="ECO:0000256" key="1">
    <source>
        <dbReference type="SAM" id="MobiDB-lite"/>
    </source>
</evidence>
<dbReference type="KEGG" id="smx:SM11_pC0135"/>
<dbReference type="HOGENOM" id="CLU_2976859_0_0_5"/>
<gene>
    <name evidence="2" type="ordered locus">SM11_pC0135</name>
</gene>
<dbReference type="Proteomes" id="UP000009045">
    <property type="component" value="Plasmid pSmeSM11c"/>
</dbReference>
<reference evidence="2 3" key="1">
    <citation type="journal article" date="2011" name="J. Biotechnol.">
        <title>The complete genome sequence of the dominant Sinorhizobium meliloti field isolate SM11 extends the S. meliloti pan-genome.</title>
        <authorList>
            <person name="Schneiker-Bekel S."/>
            <person name="Wibberg D."/>
            <person name="Bekel T."/>
            <person name="Blom J."/>
            <person name="Linke B."/>
            <person name="Neuweger H."/>
            <person name="Stiens M."/>
            <person name="Vorholter F.J."/>
            <person name="Weidner S."/>
            <person name="Goesmann A."/>
            <person name="Puhler A."/>
            <person name="Schluter A."/>
        </authorList>
    </citation>
    <scope>NUCLEOTIDE SEQUENCE [LARGE SCALE GENOMIC DNA]</scope>
    <source>
        <strain evidence="2 3">SM11</strain>
        <plasmid evidence="3">pSmeSM11c</plasmid>
    </source>
</reference>